<sequence length="288" mass="32377">MAKEAGGNVGELLEQHFHRRLIARVFDGAEADKWVLKGGQALLVRWPTARYSTDVDLLSAEGTTEAAVEALKMAAVRRLDDDIWFDHLGTSVPVQLDRPTRTVKFMAMFGNAPLGHRVKVDVVVSAWAPRGKVVVEPLAPVYKTDCAPWPLARLYPFEDHVAEKVCAMYERHRADGQSSTRYKDLVDLVLVALKVRLPGPETHRVLRDEVARRQQRGVVLELPDRFGVPDPGTWRDGYDKVAAGVLELPEHLRRFDEAEKLAYDFLGSLLRPEPPTGSWDPELRTWSA</sequence>
<dbReference type="RefSeq" id="WP_246480725.1">
    <property type="nucleotide sequence ID" value="NZ_JACHMX010000001.1"/>
</dbReference>
<accession>A0A841B458</accession>
<reference evidence="1 2" key="1">
    <citation type="submission" date="2020-08" db="EMBL/GenBank/DDBJ databases">
        <title>Sequencing the genomes of 1000 actinobacteria strains.</title>
        <authorList>
            <person name="Klenk H.-P."/>
        </authorList>
    </citation>
    <scope>NUCLEOTIDE SEQUENCE [LARGE SCALE GENOMIC DNA]</scope>
    <source>
        <strain evidence="1 2">DSM 45272</strain>
    </source>
</reference>
<dbReference type="Proteomes" id="UP000580861">
    <property type="component" value="Unassembled WGS sequence"/>
</dbReference>
<keyword evidence="2" id="KW-1185">Reference proteome</keyword>
<dbReference type="GO" id="GO:0016740">
    <property type="term" value="F:transferase activity"/>
    <property type="evidence" value="ECO:0007669"/>
    <property type="project" value="UniProtKB-KW"/>
</dbReference>
<dbReference type="EMBL" id="JACHMX010000001">
    <property type="protein sequence ID" value="MBB5853178.1"/>
    <property type="molecule type" value="Genomic_DNA"/>
</dbReference>
<evidence type="ECO:0000313" key="1">
    <source>
        <dbReference type="EMBL" id="MBB5853178.1"/>
    </source>
</evidence>
<proteinExistence type="predicted"/>
<protein>
    <submittedName>
        <fullName evidence="1">Putative nucleotidyltransferase component of viral defense system</fullName>
    </submittedName>
</protein>
<dbReference type="Pfam" id="PF08843">
    <property type="entry name" value="AbiEii"/>
    <property type="match status" value="1"/>
</dbReference>
<evidence type="ECO:0000313" key="2">
    <source>
        <dbReference type="Proteomes" id="UP000580861"/>
    </source>
</evidence>
<organism evidence="1 2">
    <name type="scientific">Amycolatopsis umgeniensis</name>
    <dbReference type="NCBI Taxonomy" id="336628"/>
    <lineage>
        <taxon>Bacteria</taxon>
        <taxon>Bacillati</taxon>
        <taxon>Actinomycetota</taxon>
        <taxon>Actinomycetes</taxon>
        <taxon>Pseudonocardiales</taxon>
        <taxon>Pseudonocardiaceae</taxon>
        <taxon>Amycolatopsis</taxon>
    </lineage>
</organism>
<dbReference type="InterPro" id="IPR014942">
    <property type="entry name" value="AbiEii"/>
</dbReference>
<dbReference type="AlphaFoldDB" id="A0A841B458"/>
<gene>
    <name evidence="1" type="ORF">HDA45_003265</name>
</gene>
<name>A0A841B458_9PSEU</name>
<keyword evidence="1" id="KW-0808">Transferase</keyword>
<comment type="caution">
    <text evidence="1">The sequence shown here is derived from an EMBL/GenBank/DDBJ whole genome shotgun (WGS) entry which is preliminary data.</text>
</comment>